<dbReference type="EMBL" id="JBBPFD010000011">
    <property type="protein sequence ID" value="KAK7907359.1"/>
    <property type="molecule type" value="Genomic_DNA"/>
</dbReference>
<protein>
    <recommendedName>
        <fullName evidence="6">Consortin C-terminal domain-containing protein</fullName>
    </recommendedName>
</protein>
<name>A0AAW0NW98_9GOBI</name>
<evidence type="ECO:0000313" key="4">
    <source>
        <dbReference type="EMBL" id="KAK7907359.1"/>
    </source>
</evidence>
<feature type="region of interest" description="Disordered" evidence="1">
    <location>
        <begin position="267"/>
        <end position="296"/>
    </location>
</feature>
<accession>A0AAW0NW98</accession>
<dbReference type="InterPro" id="IPR028129">
    <property type="entry name" value="Consortin_C"/>
</dbReference>
<keyword evidence="5" id="KW-1185">Reference proteome</keyword>
<dbReference type="AlphaFoldDB" id="A0AAW0NW98"/>
<feature type="domain" description="Consortin C-terminal" evidence="2">
    <location>
        <begin position="252"/>
        <end position="363"/>
    </location>
</feature>
<dbReference type="Pfam" id="PF22883">
    <property type="entry name" value="Consortin_N"/>
    <property type="match status" value="1"/>
</dbReference>
<dbReference type="PANTHER" id="PTHR28581">
    <property type="entry name" value="CONSORTIN"/>
    <property type="match status" value="1"/>
</dbReference>
<dbReference type="GO" id="GO:0030133">
    <property type="term" value="C:transport vesicle"/>
    <property type="evidence" value="ECO:0007669"/>
    <property type="project" value="TreeGrafter"/>
</dbReference>
<comment type="caution">
    <text evidence="4">The sequence shown here is derived from an EMBL/GenBank/DDBJ whole genome shotgun (WGS) entry which is preliminary data.</text>
</comment>
<gene>
    <name evidence="4" type="ORF">WMY93_015971</name>
</gene>
<organism evidence="4 5">
    <name type="scientific">Mugilogobius chulae</name>
    <name type="common">yellowstripe goby</name>
    <dbReference type="NCBI Taxonomy" id="88201"/>
    <lineage>
        <taxon>Eukaryota</taxon>
        <taxon>Metazoa</taxon>
        <taxon>Chordata</taxon>
        <taxon>Craniata</taxon>
        <taxon>Vertebrata</taxon>
        <taxon>Euteleostomi</taxon>
        <taxon>Actinopterygii</taxon>
        <taxon>Neopterygii</taxon>
        <taxon>Teleostei</taxon>
        <taxon>Neoteleostei</taxon>
        <taxon>Acanthomorphata</taxon>
        <taxon>Gobiaria</taxon>
        <taxon>Gobiiformes</taxon>
        <taxon>Gobioidei</taxon>
        <taxon>Gobiidae</taxon>
        <taxon>Gobionellinae</taxon>
        <taxon>Mugilogobius</taxon>
    </lineage>
</organism>
<evidence type="ECO:0008006" key="6">
    <source>
        <dbReference type="Google" id="ProtNLM"/>
    </source>
</evidence>
<feature type="compositionally biased region" description="Basic and acidic residues" evidence="1">
    <location>
        <begin position="191"/>
        <end position="200"/>
    </location>
</feature>
<dbReference type="GO" id="GO:0071253">
    <property type="term" value="F:connexin binding"/>
    <property type="evidence" value="ECO:0007669"/>
    <property type="project" value="InterPro"/>
</dbReference>
<feature type="compositionally biased region" description="Low complexity" evidence="1">
    <location>
        <begin position="1"/>
        <end position="14"/>
    </location>
</feature>
<dbReference type="GO" id="GO:0042998">
    <property type="term" value="P:positive regulation of Golgi to plasma membrane protein transport"/>
    <property type="evidence" value="ECO:0007669"/>
    <property type="project" value="InterPro"/>
</dbReference>
<evidence type="ECO:0000259" key="3">
    <source>
        <dbReference type="Pfam" id="PF22883"/>
    </source>
</evidence>
<dbReference type="Pfam" id="PF15281">
    <property type="entry name" value="Consortin_C"/>
    <property type="match status" value="1"/>
</dbReference>
<feature type="region of interest" description="Disordered" evidence="1">
    <location>
        <begin position="191"/>
        <end position="237"/>
    </location>
</feature>
<evidence type="ECO:0000313" key="5">
    <source>
        <dbReference type="Proteomes" id="UP001460270"/>
    </source>
</evidence>
<dbReference type="Proteomes" id="UP001460270">
    <property type="component" value="Unassembled WGS sequence"/>
</dbReference>
<evidence type="ECO:0000259" key="2">
    <source>
        <dbReference type="Pfam" id="PF15281"/>
    </source>
</evidence>
<dbReference type="InterPro" id="IPR042318">
    <property type="entry name" value="Consortin"/>
</dbReference>
<dbReference type="PANTHER" id="PTHR28581:SF1">
    <property type="entry name" value="CONSORTIN"/>
    <property type="match status" value="1"/>
</dbReference>
<dbReference type="GO" id="GO:0005886">
    <property type="term" value="C:plasma membrane"/>
    <property type="evidence" value="ECO:0007669"/>
    <property type="project" value="TreeGrafter"/>
</dbReference>
<feature type="domain" description="Consortin N-terminal" evidence="3">
    <location>
        <begin position="61"/>
        <end position="112"/>
    </location>
</feature>
<feature type="region of interest" description="Disordered" evidence="1">
    <location>
        <begin position="1"/>
        <end position="39"/>
    </location>
</feature>
<dbReference type="GO" id="GO:0005802">
    <property type="term" value="C:trans-Golgi network"/>
    <property type="evidence" value="ECO:0007669"/>
    <property type="project" value="InterPro"/>
</dbReference>
<feature type="compositionally biased region" description="Acidic residues" evidence="1">
    <location>
        <begin position="202"/>
        <end position="226"/>
    </location>
</feature>
<dbReference type="InterPro" id="IPR054132">
    <property type="entry name" value="Consortin_N"/>
</dbReference>
<proteinExistence type="predicted"/>
<evidence type="ECO:0000256" key="1">
    <source>
        <dbReference type="SAM" id="MobiDB-lite"/>
    </source>
</evidence>
<sequence length="367" mass="41078">MGNKNSSSISSNNIMDKDTETTQGEEPGTKDAVTGSVWGDEGLVPSAELLASLQSLGENRDYTLLPQSLHQIAEAYSLQEEYNLAIQFLELEKLYHERLLSNLTVLQESWESQWKQRKDNEDVSSSEGDSHMETLSQICRNHLSPSSSSSSNTEQKTLASVFKDIQNKNDVLKTCQEEVDRLKSRLMEAKGRAKFPRSEQVDGSEEEMFEEGQEVDEETTPEEEELRVEWPAGVPQASEKDLAKLSTKEGNSSPDGLVSILKRRRASLDGLPPPNSINTKQNSKPRKVRFSEPDDGLEHDEVGGDSCLILLCLCLVTVVISLGGTALYCTLVDTYSNICVDFTQNMDLYFSFVRRFFQGLGLWPFRT</sequence>
<reference evidence="5" key="1">
    <citation type="submission" date="2024-04" db="EMBL/GenBank/DDBJ databases">
        <title>Salinicola lusitanus LLJ914,a marine bacterium isolated from the Okinawa Trough.</title>
        <authorList>
            <person name="Li J."/>
        </authorList>
    </citation>
    <scope>NUCLEOTIDE SEQUENCE [LARGE SCALE GENOMIC DNA]</scope>
</reference>